<sequence length="898" mass="101641">MAENLDDSECSSEYCDSESCGSSCCSGSDDELQFFPWLEKVGSRGELFYIEPNFSHFPDQDACVINSDSESLYQANDQRKSKLNPAAKFKKWMKKRKRKVRKSFPLLKQNKYNNIGDNIFLDPLLSLPSRDVYIDVDSTKQTLGRRVLLCEELLGLELGLFEETSHWPMENKIKILGFVPGHDVPDIKPSDWLMSINDITVNFHNLDEILKGLSLPSRVKLSISSPYYKTALKSDSIPDHDSVLEELLGNPDIIEEAKSQLLCIPHGIFYLVIEEESVGNEGVVYRFPSEDTPLFQLKGMFITLSHMISDIASPPLLSCSISIQGELVHVSFVKEETGTFVLAFPGKCCTISESQHFVTNLAKLLKFQFSSLKSAFAVGNIKNQLDKFFTIFFKHYLSKYSRRKQMFESHLLDILPSVHWLPLPVDLKTEIDDILSELESSDFESSSEGFDGNQRIYSILGSCLFYKGYLLSNHLPKSDLLDIHLFLHYNRILFLTKKQAVSEIIIWNEVFPSRHQEPNFSDPDFIEVQGRWFILVVAMHHCVLSVILEAGGCALKAEGYPPPEPFYVEEVQNTLIILHDCGITSAIEKIIHQCVPPVTPPHLFLKDKKNLFSSIFSNASSSSSLNASSKGFSVASNQNNVMLEKGQKFLEDTLSDKADDPEAERQQLLFAMGPADGESDVDSSYSDISNENLYMRQSSRSYSFSTGSTTESLGSGEFPNVQGQTFKRAVSNNSDINTLHLSYDNCSQENTPHVVAGFENTLFQYLHMDPVEGVFLAPVHDISILHESVLKDIWDNFYRCCLNLRTVFARSLRNEEIIKSSTVTKYGVNSFLRNAYEQGVLFRYTPKDNAKQKNSMAFWVIGRLFFTPEPRELYVCYQDSAHQDIVEIAFRLGFGLSL</sequence>
<dbReference type="InterPro" id="IPR043987">
    <property type="entry name" value="CCZ1/INTU/HSP4_longin_1"/>
</dbReference>
<dbReference type="InterPro" id="IPR043989">
    <property type="entry name" value="CCZ1/INTU/HSP4_longin_3"/>
</dbReference>
<dbReference type="GO" id="GO:0060271">
    <property type="term" value="P:cilium assembly"/>
    <property type="evidence" value="ECO:0007669"/>
    <property type="project" value="InterPro"/>
</dbReference>
<dbReference type="EMBL" id="BGPR01000072">
    <property type="protein sequence ID" value="GBL90560.1"/>
    <property type="molecule type" value="Genomic_DNA"/>
</dbReference>
<name>A0A4Y2BEB7_ARAVE</name>
<dbReference type="Pfam" id="PF19033">
    <property type="entry name" value="Intu_longin_3"/>
    <property type="match status" value="1"/>
</dbReference>
<dbReference type="InterPro" id="IPR039151">
    <property type="entry name" value="INTU"/>
</dbReference>
<feature type="domain" description="CCZ1/INTU second Longin" evidence="5">
    <location>
        <begin position="459"/>
        <end position="575"/>
    </location>
</feature>
<proteinExistence type="predicted"/>
<evidence type="ECO:0000259" key="6">
    <source>
        <dbReference type="Pfam" id="PF19033"/>
    </source>
</evidence>
<gene>
    <name evidence="7" type="primary">intu</name>
    <name evidence="7" type="ORF">AVEN_179471_1</name>
</gene>
<dbReference type="GO" id="GO:0007399">
    <property type="term" value="P:nervous system development"/>
    <property type="evidence" value="ECO:0007669"/>
    <property type="project" value="TreeGrafter"/>
</dbReference>
<keyword evidence="2" id="KW-0217">Developmental protein</keyword>
<comment type="caution">
    <text evidence="7">The sequence shown here is derived from an EMBL/GenBank/DDBJ whole genome shotgun (WGS) entry which is preliminary data.</text>
</comment>
<dbReference type="GO" id="GO:0005737">
    <property type="term" value="C:cytoplasm"/>
    <property type="evidence" value="ECO:0007669"/>
    <property type="project" value="UniProtKB-SubCell"/>
</dbReference>
<protein>
    <submittedName>
        <fullName evidence="7">Protein inturned</fullName>
    </submittedName>
</protein>
<accession>A0A4Y2BEB7</accession>
<feature type="domain" description="CCZ1/INTU/HSP4 first Longin" evidence="4">
    <location>
        <begin position="275"/>
        <end position="369"/>
    </location>
</feature>
<dbReference type="GO" id="GO:0001736">
    <property type="term" value="P:establishment of planar polarity"/>
    <property type="evidence" value="ECO:0007669"/>
    <property type="project" value="InterPro"/>
</dbReference>
<dbReference type="Proteomes" id="UP000499080">
    <property type="component" value="Unassembled WGS sequence"/>
</dbReference>
<dbReference type="GO" id="GO:0005929">
    <property type="term" value="C:cilium"/>
    <property type="evidence" value="ECO:0007669"/>
    <property type="project" value="TreeGrafter"/>
</dbReference>
<keyword evidence="8" id="KW-1185">Reference proteome</keyword>
<evidence type="ECO:0000259" key="5">
    <source>
        <dbReference type="Pfam" id="PF19032"/>
    </source>
</evidence>
<dbReference type="GO" id="GO:0016192">
    <property type="term" value="P:vesicle-mediated transport"/>
    <property type="evidence" value="ECO:0007669"/>
    <property type="project" value="InterPro"/>
</dbReference>
<dbReference type="Pfam" id="PF19031">
    <property type="entry name" value="Intu_longin_1"/>
    <property type="match status" value="1"/>
</dbReference>
<dbReference type="PANTHER" id="PTHR21082:SF4">
    <property type="entry name" value="PROTEIN INTURNED"/>
    <property type="match status" value="1"/>
</dbReference>
<evidence type="ECO:0000256" key="2">
    <source>
        <dbReference type="ARBA" id="ARBA00022473"/>
    </source>
</evidence>
<dbReference type="InterPro" id="IPR043988">
    <property type="entry name" value="CCZ1/INTU_longin_2"/>
</dbReference>
<evidence type="ECO:0000256" key="3">
    <source>
        <dbReference type="ARBA" id="ARBA00022490"/>
    </source>
</evidence>
<keyword evidence="3" id="KW-0963">Cytoplasm</keyword>
<evidence type="ECO:0000313" key="8">
    <source>
        <dbReference type="Proteomes" id="UP000499080"/>
    </source>
</evidence>
<comment type="subcellular location">
    <subcellularLocation>
        <location evidence="1">Cytoplasm</location>
    </subcellularLocation>
</comment>
<reference evidence="7 8" key="1">
    <citation type="journal article" date="2019" name="Sci. Rep.">
        <title>Orb-weaving spider Araneus ventricosus genome elucidates the spidroin gene catalogue.</title>
        <authorList>
            <person name="Kono N."/>
            <person name="Nakamura H."/>
            <person name="Ohtoshi R."/>
            <person name="Moran D.A.P."/>
            <person name="Shinohara A."/>
            <person name="Yoshida Y."/>
            <person name="Fujiwara M."/>
            <person name="Mori M."/>
            <person name="Tomita M."/>
            <person name="Arakawa K."/>
        </authorList>
    </citation>
    <scope>NUCLEOTIDE SEQUENCE [LARGE SCALE GENOMIC DNA]</scope>
</reference>
<evidence type="ECO:0000313" key="7">
    <source>
        <dbReference type="EMBL" id="GBL90560.1"/>
    </source>
</evidence>
<evidence type="ECO:0000259" key="4">
    <source>
        <dbReference type="Pfam" id="PF19031"/>
    </source>
</evidence>
<dbReference type="Pfam" id="PF19032">
    <property type="entry name" value="Intu_longin_2"/>
    <property type="match status" value="1"/>
</dbReference>
<evidence type="ECO:0000256" key="1">
    <source>
        <dbReference type="ARBA" id="ARBA00004496"/>
    </source>
</evidence>
<dbReference type="PANTHER" id="PTHR21082">
    <property type="entry name" value="PROTEIN INTURNED"/>
    <property type="match status" value="1"/>
</dbReference>
<organism evidence="7 8">
    <name type="scientific">Araneus ventricosus</name>
    <name type="common">Orbweaver spider</name>
    <name type="synonym">Epeira ventricosa</name>
    <dbReference type="NCBI Taxonomy" id="182803"/>
    <lineage>
        <taxon>Eukaryota</taxon>
        <taxon>Metazoa</taxon>
        <taxon>Ecdysozoa</taxon>
        <taxon>Arthropoda</taxon>
        <taxon>Chelicerata</taxon>
        <taxon>Arachnida</taxon>
        <taxon>Araneae</taxon>
        <taxon>Araneomorphae</taxon>
        <taxon>Entelegynae</taxon>
        <taxon>Araneoidea</taxon>
        <taxon>Araneidae</taxon>
        <taxon>Araneus</taxon>
    </lineage>
</organism>
<dbReference type="OrthoDB" id="10263272at2759"/>
<feature type="domain" description="CCZ1/INTU/HPS4 third Longin" evidence="6">
    <location>
        <begin position="759"/>
        <end position="892"/>
    </location>
</feature>
<dbReference type="AlphaFoldDB" id="A0A4Y2BEB7"/>